<dbReference type="EMBL" id="JACHNF010000001">
    <property type="protein sequence ID" value="MBB5983208.1"/>
    <property type="molecule type" value="Genomic_DNA"/>
</dbReference>
<dbReference type="Gene3D" id="1.10.340.30">
    <property type="entry name" value="Hypothetical protein, domain 2"/>
    <property type="match status" value="1"/>
</dbReference>
<dbReference type="GO" id="GO:0006284">
    <property type="term" value="P:base-excision repair"/>
    <property type="evidence" value="ECO:0007669"/>
    <property type="project" value="InterPro"/>
</dbReference>
<evidence type="ECO:0000313" key="2">
    <source>
        <dbReference type="EMBL" id="MBB5983208.1"/>
    </source>
</evidence>
<dbReference type="AlphaFoldDB" id="A0A841E7F6"/>
<dbReference type="InterPro" id="IPR017658">
    <property type="entry name" value="HhH-GPD_base_excis"/>
</dbReference>
<keyword evidence="3" id="KW-1185">Reference proteome</keyword>
<evidence type="ECO:0000259" key="1">
    <source>
        <dbReference type="Pfam" id="PF00730"/>
    </source>
</evidence>
<sequence length="192" mass="20994">MLRELQLTGNPDADQLLNDDPFALLVGMLLDQQYPMEHAFSGPLKIANRMDGFDLRKIAAADVEEFVELAVTPPAIHRYGGSMGRRVHALAQEILDKYDGETSNIWLAGRPKPDGAEVLKRLKALPGFGEQKAKIFLALLGKQRGVQPKGWREAAGNYGDRGSRRSIADVTDAASLLEVRNFKKAAKAAAKA</sequence>
<dbReference type="NCBIfam" id="TIGR03252">
    <property type="entry name" value="HhH-GPD-type base excision DNA repair protein"/>
    <property type="match status" value="1"/>
</dbReference>
<protein>
    <submittedName>
        <fullName evidence="2">Putative HhH-GPD family protein</fullName>
    </submittedName>
</protein>
<dbReference type="InterPro" id="IPR011257">
    <property type="entry name" value="DNA_glycosylase"/>
</dbReference>
<feature type="domain" description="HhH-GPD" evidence="1">
    <location>
        <begin position="26"/>
        <end position="131"/>
    </location>
</feature>
<dbReference type="InterPro" id="IPR003265">
    <property type="entry name" value="HhH-GPD_domain"/>
</dbReference>
<accession>A0A841E7F6</accession>
<dbReference type="GO" id="GO:0003824">
    <property type="term" value="F:catalytic activity"/>
    <property type="evidence" value="ECO:0007669"/>
    <property type="project" value="InterPro"/>
</dbReference>
<reference evidence="2 3" key="1">
    <citation type="submission" date="2020-08" db="EMBL/GenBank/DDBJ databases">
        <title>Sequencing the genomes of 1000 actinobacteria strains.</title>
        <authorList>
            <person name="Klenk H.-P."/>
        </authorList>
    </citation>
    <scope>NUCLEOTIDE SEQUENCE [LARGE SCALE GENOMIC DNA]</scope>
    <source>
        <strain evidence="2 3">DSM 17294</strain>
    </source>
</reference>
<gene>
    <name evidence="2" type="ORF">HDA44_006549</name>
</gene>
<comment type="caution">
    <text evidence="2">The sequence shown here is derived from an EMBL/GenBank/DDBJ whole genome shotgun (WGS) entry which is preliminary data.</text>
</comment>
<dbReference type="RefSeq" id="WP_184841030.1">
    <property type="nucleotide sequence ID" value="NZ_BAAAVN010000002.1"/>
</dbReference>
<dbReference type="Pfam" id="PF00730">
    <property type="entry name" value="HhH-GPD"/>
    <property type="match status" value="1"/>
</dbReference>
<dbReference type="Proteomes" id="UP000558997">
    <property type="component" value="Unassembled WGS sequence"/>
</dbReference>
<proteinExistence type="predicted"/>
<name>A0A841E7F6_9ACTN</name>
<organism evidence="2 3">
    <name type="scientific">Kribbella solani</name>
    <dbReference type="NCBI Taxonomy" id="236067"/>
    <lineage>
        <taxon>Bacteria</taxon>
        <taxon>Bacillati</taxon>
        <taxon>Actinomycetota</taxon>
        <taxon>Actinomycetes</taxon>
        <taxon>Propionibacteriales</taxon>
        <taxon>Kribbellaceae</taxon>
        <taxon>Kribbella</taxon>
    </lineage>
</organism>
<dbReference type="SUPFAM" id="SSF48150">
    <property type="entry name" value="DNA-glycosylase"/>
    <property type="match status" value="1"/>
</dbReference>
<evidence type="ECO:0000313" key="3">
    <source>
        <dbReference type="Proteomes" id="UP000558997"/>
    </source>
</evidence>